<feature type="region of interest" description="Disordered" evidence="1">
    <location>
        <begin position="271"/>
        <end position="301"/>
    </location>
</feature>
<evidence type="ECO:0000313" key="3">
    <source>
        <dbReference type="EMBL" id="SAL72411.1"/>
    </source>
</evidence>
<feature type="region of interest" description="Disordered" evidence="1">
    <location>
        <begin position="1"/>
        <end position="20"/>
    </location>
</feature>
<evidence type="ECO:0000259" key="2">
    <source>
        <dbReference type="PROSITE" id="PS50837"/>
    </source>
</evidence>
<dbReference type="Pfam" id="PF05729">
    <property type="entry name" value="NACHT"/>
    <property type="match status" value="1"/>
</dbReference>
<reference evidence="3 4" key="1">
    <citation type="submission" date="2016-01" db="EMBL/GenBank/DDBJ databases">
        <authorList>
            <person name="Oliw E.H."/>
        </authorList>
    </citation>
    <scope>NUCLEOTIDE SEQUENCE [LARGE SCALE GENOMIC DNA]</scope>
    <source>
        <strain evidence="3">LMG 27134</strain>
    </source>
</reference>
<accession>A0A158JVH0</accession>
<proteinExistence type="predicted"/>
<gene>
    <name evidence="3" type="ORF">AWB69_08804</name>
</gene>
<dbReference type="CDD" id="cd00267">
    <property type="entry name" value="ABC_ATPase"/>
    <property type="match status" value="1"/>
</dbReference>
<dbReference type="SMART" id="SM00382">
    <property type="entry name" value="AAA"/>
    <property type="match status" value="1"/>
</dbReference>
<feature type="domain" description="NACHT" evidence="2">
    <location>
        <begin position="317"/>
        <end position="449"/>
    </location>
</feature>
<dbReference type="EMBL" id="FCOK02000121">
    <property type="protein sequence ID" value="SAL72411.1"/>
    <property type="molecule type" value="Genomic_DNA"/>
</dbReference>
<dbReference type="InterPro" id="IPR003593">
    <property type="entry name" value="AAA+_ATPase"/>
</dbReference>
<sequence>MDNERPTAEQEARNDVSREDIDPLLDAELNGPVDGIPSHPPVTTRVQVLPFGALTWENFERLCYRLAGKAQRVEHVARYGRPGQAQQGIDLFVRGTNAKYEVWQVKRYESVTATDVAAMVSKFRAGAWKDKSEKLILAVQASLADTKVQDGIEEQAAALKAVGVTLVPHGGEELSELLRSNPDIVDDFFGRQWVEAFLGPDIAKALGSRLDGGEFARVRAQLYKYYDAHFHLLDVGVALPLKMEGADYGAPPSLLQRFIVPDVVVRDTVAGDTPATQEPSGLGGRPADSETAPRQTKASRRNYVRRSPLGTWLAEGQHLAVIGDSGSGKSVLLRCIALDLLSEKQIFPQIAHRWGGLLPLHISFSRWSRLSAARGRPAGLKDVIAETLQPALTTDLLSLMDRAVDERRCLLLIDGLDEWSEEQAARTTLQQIMAFVATHNVPTIMTARPRGLEEIGSIPPEWRTAELAPLSLEQQRALARVWFSKALPSRVAGDGLRLGDRMPIDARLDRFFMELTRDRRLFSLAGNPLLLVGLVALSLRQVALPRNRLQALQSLVAILLETHPEGRATAAGDTTTRFIHIPDTDDRRAALARLAFVSRSENGGGTYNIRSARKTIREYLADPDAFAYSTDRAQNAASEMLAVNAETVGLVSERAPGEIGFAHAAFEEYLAAEHIQTWSLQDMLDFVRVTSGDTLWRNVISNLVCLLKRPTEVESVVSTIETAQREEASIEGAIGRDVLLADIAFNAARKHPATARRLMDRAFDIIETGDWMLARREVLKAALTNAGETPSPIDDRLSSWLPRRERYLRNVFAVLGDWNPAADLQEALMRGVHDEEPANQRSAAQALSRVYRGDDQVRERLRELARSTLDLSVAAASLGALTNGWPETPGLSDLHDAALESRFPMLRFTGAMGRITSGRADGRDRDCLMDLLSEFSDIDYWERPAAWTTLAQKWPDDVTIIDAALNSLGRQGGRRRQLDREPATHYLLRCSPTNTRVTNWVRYEVKQEHPFILTHDDLIWDRVAVFAAEHDDIRASVITLVRSDYGRYNLHSMQGLLVKLHGNELRDELIHIARTEDWMPYWAVAPLIEGWGRSDPVVAAFMDEIAAWDDDKLQGLAALLPQILPDFDLCRARLLGLTRAPGRKRFDFITRGLAILGCTAKDTEVINTLLAGINRGVPAFDPGQVLIEHFHASPRVREYALQTMKDRSPPIPTLARVYENDQEIRALVLAFARPLPAQLRGDIIEAASAEASSRPAFGRALEDYDIEVDSELKITASIYYHRNIIRAVAGTSSDHLSRLRGDLLAVGPDLNERRAAAFAGMVVLGHVDDVTSMTEHEGKPLTIRPGALREESESLAALMCERWDEVLKAFGSSFPARFGNFRANDGRLWDFLAPHINASPAARRDFLSFCASTETVLSLRSFIALAREQPSSELLLEHCCRVFLPDLRGAEVSYSPWDIERVRLEVAYIIRDHFPTRRQVREQLREAFARGRRHVIVALLLLGPGDPLFERIPHGPKDIIEHYRDWVVAVHLAAARSGADEFVEVVYAMVNRGEHGIWDFQEITNRAVIERLQRDADVVQRFKTKLACGPSECEIASLPRYLMAAGAMGTDVVQQCRSLLGDERRRLLPKAGYDAIDDSTRAVSVSLLEILAPSLSP</sequence>
<evidence type="ECO:0000313" key="4">
    <source>
        <dbReference type="Proteomes" id="UP000054683"/>
    </source>
</evidence>
<dbReference type="RefSeq" id="WP_062092822.1">
    <property type="nucleotide sequence ID" value="NZ_FCOK02000121.1"/>
</dbReference>
<dbReference type="Proteomes" id="UP000054683">
    <property type="component" value="Unassembled WGS sequence"/>
</dbReference>
<dbReference type="InterPro" id="IPR027417">
    <property type="entry name" value="P-loop_NTPase"/>
</dbReference>
<dbReference type="PROSITE" id="PS50837">
    <property type="entry name" value="NACHT"/>
    <property type="match status" value="1"/>
</dbReference>
<dbReference type="InterPro" id="IPR007111">
    <property type="entry name" value="NACHT_NTPase"/>
</dbReference>
<evidence type="ECO:0000256" key="1">
    <source>
        <dbReference type="SAM" id="MobiDB-lite"/>
    </source>
</evidence>
<organism evidence="3 4">
    <name type="scientific">Caballeronia udeis</name>
    <dbReference type="NCBI Taxonomy" id="1232866"/>
    <lineage>
        <taxon>Bacteria</taxon>
        <taxon>Pseudomonadati</taxon>
        <taxon>Pseudomonadota</taxon>
        <taxon>Betaproteobacteria</taxon>
        <taxon>Burkholderiales</taxon>
        <taxon>Burkholderiaceae</taxon>
        <taxon>Caballeronia</taxon>
    </lineage>
</organism>
<dbReference type="Gene3D" id="3.40.50.300">
    <property type="entry name" value="P-loop containing nucleotide triphosphate hydrolases"/>
    <property type="match status" value="1"/>
</dbReference>
<protein>
    <submittedName>
        <fullName evidence="3">NACHT domain protein</fullName>
    </submittedName>
</protein>
<dbReference type="SUPFAM" id="SSF52540">
    <property type="entry name" value="P-loop containing nucleoside triphosphate hydrolases"/>
    <property type="match status" value="1"/>
</dbReference>
<dbReference type="OrthoDB" id="9157635at2"/>
<name>A0A158JVH0_9BURK</name>